<accession>A0AA90VJ49</accession>
<dbReference type="EMBL" id="VZBP01000169">
    <property type="protein sequence ID" value="MQO10749.1"/>
    <property type="molecule type" value="Genomic_DNA"/>
</dbReference>
<comment type="caution">
    <text evidence="2">The sequence shown here is derived from an EMBL/GenBank/DDBJ whole genome shotgun (WGS) entry which is preliminary data.</text>
</comment>
<organism evidence="2 3">
    <name type="scientific">Segatella copri</name>
    <dbReference type="NCBI Taxonomy" id="165179"/>
    <lineage>
        <taxon>Bacteria</taxon>
        <taxon>Pseudomonadati</taxon>
        <taxon>Bacteroidota</taxon>
        <taxon>Bacteroidia</taxon>
        <taxon>Bacteroidales</taxon>
        <taxon>Prevotellaceae</taxon>
        <taxon>Segatella</taxon>
    </lineage>
</organism>
<dbReference type="Pfam" id="PF08011">
    <property type="entry name" value="PDDEXK_9"/>
    <property type="match status" value="1"/>
</dbReference>
<protein>
    <submittedName>
        <fullName evidence="2">AAA family ATPase</fullName>
    </submittedName>
</protein>
<proteinExistence type="predicted"/>
<dbReference type="RefSeq" id="WP_153097868.1">
    <property type="nucleotide sequence ID" value="NZ_CATKVW010000001.1"/>
</dbReference>
<dbReference type="AlphaFoldDB" id="A0AA90VJ49"/>
<dbReference type="InterPro" id="IPR018631">
    <property type="entry name" value="AAA-ATPase-like_dom"/>
</dbReference>
<name>A0AA90VJ49_9BACT</name>
<evidence type="ECO:0000259" key="1">
    <source>
        <dbReference type="Pfam" id="PF09820"/>
    </source>
</evidence>
<dbReference type="PANTHER" id="PTHR34825:SF1">
    <property type="entry name" value="AAA-ATPASE-LIKE DOMAIN-CONTAINING PROTEIN"/>
    <property type="match status" value="1"/>
</dbReference>
<sequence length="527" mass="60364">MANIKRRRLPVGVQSFKKIREEGYVYVDKTDIVWELANYGDQYNYLSRPRRFGKSVLVDTLEAYFRGRKELFEGLKIMDMEDDWKQYPVIRLDMSRGGASAEGIRSYLNLCFKSYEQKYAITPDPTAQLADRFDAIITTAYRQSGMQVVVLIDEYDSPLQHSWKTPEHEECTNVYRNVFAILKADDEYERFVFITGITKFTQISLFSALNNLTNISFLPQYASLCGITEEEISENFMPELEKMAEVNGWTLQQTHDKLKEYYDGYHFSRNNMVDIYNPFSLINALNSKNLANFWAASGATSRLPKFITNAELSLGDFENCRVLRNILETSDVTGGGPALFLYQSGYLTIKDSDEFGYVLGFPNEEVKQALYETVLPALTMREMGDIQSLQANLYMQLGTGQLPDAMKSLKALVADVPYSNKKMASMDMEERYRLVISTIFNAIGLKVEVEHMLSTGRIDIVATTSRYIYVIELKLRNNGGKEAAVRQIIDCRYMEPFKADRREVIGLGIELDEEGKGLIDWKVAEEE</sequence>
<dbReference type="Proteomes" id="UP000405805">
    <property type="component" value="Unassembled WGS sequence"/>
</dbReference>
<evidence type="ECO:0000313" key="2">
    <source>
        <dbReference type="EMBL" id="MQO10749.1"/>
    </source>
</evidence>
<gene>
    <name evidence="2" type="ORF">F7D57_13730</name>
</gene>
<dbReference type="Pfam" id="PF09820">
    <property type="entry name" value="AAA-ATPase_like"/>
    <property type="match status" value="1"/>
</dbReference>
<dbReference type="InterPro" id="IPR012547">
    <property type="entry name" value="PDDEXK_9"/>
</dbReference>
<reference evidence="3" key="1">
    <citation type="submission" date="2019-09" db="EMBL/GenBank/DDBJ databases">
        <title>Distinct polysaccharide growth profiles of human intestinal Prevotella copri isolates.</title>
        <authorList>
            <person name="Fehlner-Peach H."/>
            <person name="Magnabosco C."/>
            <person name="Raghavan V."/>
            <person name="Scher J.U."/>
            <person name="Tett A."/>
            <person name="Cox L.M."/>
            <person name="Gottsegen C."/>
            <person name="Watters A."/>
            <person name="Wiltshire- Gordon J.D."/>
            <person name="Segata N."/>
            <person name="Bonneau R."/>
            <person name="Littman D.R."/>
        </authorList>
    </citation>
    <scope>NUCLEOTIDE SEQUENCE [LARGE SCALE GENOMIC DNA]</scope>
    <source>
        <strain evidence="3">iA624</strain>
    </source>
</reference>
<evidence type="ECO:0000313" key="3">
    <source>
        <dbReference type="Proteomes" id="UP000405805"/>
    </source>
</evidence>
<dbReference type="PANTHER" id="PTHR34825">
    <property type="entry name" value="CONSERVED PROTEIN, WITH A WEAK D-GALACTARATE DEHYDRATASE/ALTRONATE HYDROLASE DOMAIN"/>
    <property type="match status" value="1"/>
</dbReference>
<feature type="domain" description="AAA-ATPase-like" evidence="1">
    <location>
        <begin position="10"/>
        <end position="206"/>
    </location>
</feature>